<dbReference type="NCBIfam" id="NF040581">
    <property type="entry name" value="cas_Crn1"/>
    <property type="match status" value="1"/>
</dbReference>
<keyword evidence="3" id="KW-1185">Reference proteome</keyword>
<dbReference type="RefSeq" id="WP_156016552.1">
    <property type="nucleotide sequence ID" value="NZ_WGGD01000005.1"/>
</dbReference>
<accession>A0A6A9QP76</accession>
<feature type="domain" description="CRISPR system ring nuclease SSO2081-like" evidence="1">
    <location>
        <begin position="11"/>
        <end position="115"/>
    </location>
</feature>
<dbReference type="Proteomes" id="UP000470772">
    <property type="component" value="Unassembled WGS sequence"/>
</dbReference>
<evidence type="ECO:0000313" key="3">
    <source>
        <dbReference type="Proteomes" id="UP000470772"/>
    </source>
</evidence>
<comment type="caution">
    <text evidence="2">The sequence shown here is derived from an EMBL/GenBank/DDBJ whole genome shotgun (WGS) entry which is preliminary data.</text>
</comment>
<gene>
    <name evidence="2" type="ORF">GC250_05965</name>
</gene>
<evidence type="ECO:0000313" key="2">
    <source>
        <dbReference type="EMBL" id="MUN28991.1"/>
    </source>
</evidence>
<dbReference type="AlphaFoldDB" id="A0A6A9QP76"/>
<proteinExistence type="predicted"/>
<dbReference type="InterPro" id="IPR019092">
    <property type="entry name" value="SSO2081-like_dom"/>
</dbReference>
<dbReference type="Pfam" id="PF09623">
    <property type="entry name" value="Cas_NE0113"/>
    <property type="match status" value="1"/>
</dbReference>
<dbReference type="EMBL" id="WGGD01000005">
    <property type="protein sequence ID" value="MUN28991.1"/>
    <property type="molecule type" value="Genomic_DNA"/>
</dbReference>
<protein>
    <recommendedName>
        <fullName evidence="1">CRISPR system ring nuclease SSO2081-like domain-containing protein</fullName>
    </recommendedName>
</protein>
<reference evidence="2 3" key="1">
    <citation type="submission" date="2019-10" db="EMBL/GenBank/DDBJ databases">
        <title>Sequencing and Assembly of Multiple Reported Metal-Biooxidizing Members of the Extremely Thermoacidophilic Archaeal Family Sulfolobaceae.</title>
        <authorList>
            <person name="Counts J.A."/>
            <person name="Kelly R.M."/>
        </authorList>
    </citation>
    <scope>NUCLEOTIDE SEQUENCE [LARGE SCALE GENOMIC DNA]</scope>
    <source>
        <strain evidence="2 3">DSM 6482</strain>
    </source>
</reference>
<evidence type="ECO:0000259" key="1">
    <source>
        <dbReference type="Pfam" id="PF09623"/>
    </source>
</evidence>
<organism evidence="2 3">
    <name type="scientific">Sulfuracidifex metallicus DSM 6482 = JCM 9184</name>
    <dbReference type="NCBI Taxonomy" id="523847"/>
    <lineage>
        <taxon>Archaea</taxon>
        <taxon>Thermoproteota</taxon>
        <taxon>Thermoprotei</taxon>
        <taxon>Sulfolobales</taxon>
        <taxon>Sulfolobaceae</taxon>
        <taxon>Sulfuracidifex</taxon>
    </lineage>
</organism>
<name>A0A6A9QP76_SULME</name>
<sequence length="176" mass="19850">MKLIATLGTSPGGVLETFEYLRKKGDLVTDIVIITTGNPNVKKAYDYLLSMFSCCIKLKYQDVYIEEIRLPFDDITSEEDLIQLMKIASDKVNAGDYVDITGGRKAISMVMGMLAFKNGAKVITTIVPQEKYNEVQQEMKSNRKPIRGECTDQDREYFCKLIANNATTIEISDRLI</sequence>